<dbReference type="Pfam" id="PF25485">
    <property type="entry name" value="DUF7908"/>
    <property type="match status" value="1"/>
</dbReference>
<feature type="compositionally biased region" description="Polar residues" evidence="1">
    <location>
        <begin position="69"/>
        <end position="82"/>
    </location>
</feature>
<comment type="caution">
    <text evidence="3">The sequence shown here is derived from an EMBL/GenBank/DDBJ whole genome shotgun (WGS) entry which is preliminary data.</text>
</comment>
<gene>
    <name evidence="3" type="ORF">LTR24_000748</name>
</gene>
<dbReference type="Proteomes" id="UP001345013">
    <property type="component" value="Unassembled WGS sequence"/>
</dbReference>
<feature type="region of interest" description="Disordered" evidence="1">
    <location>
        <begin position="238"/>
        <end position="367"/>
    </location>
</feature>
<feature type="compositionally biased region" description="Polar residues" evidence="1">
    <location>
        <begin position="238"/>
        <end position="248"/>
    </location>
</feature>
<name>A0ABR0KMU0_9EURO</name>
<feature type="domain" description="DUF7908" evidence="2">
    <location>
        <begin position="103"/>
        <end position="229"/>
    </location>
</feature>
<feature type="compositionally biased region" description="Low complexity" evidence="1">
    <location>
        <begin position="83"/>
        <end position="99"/>
    </location>
</feature>
<sequence length="1022" mass="106268">MPTTSTVETTSSSTTETAVTTTTTNDERIVETTTASTNEPATTTTPVTTTTTTPFEEAAGSTSESTSEMPATTTSAATTLRMSITTSDSSSTTLSADASMPTAGQPFSITVDTGNSLNKRDIMVVGFVNGQLVLVSSPADAVAFVLTPSGVLMIFNTGLVVGFGGGSGTSSLMIYSSVAAMPTVLSWSFSGGALVLPGAGFCVGAGNVMSVNVGTATDSSCAPVAPKANTAVDSYNTNVANTVTPSPQTTTTLDATTTTSETSTTTSEASTTTSETSTTTSEASTTTTTTSISDTFPASGEFTSNGTPVSIYCEPTATTSTSEASTTSESLTTTTSESLPRSTSGISSTTSTITTTITTSSSTPTPPIDLNAACTNVEVTKKIETSDGHVFSLFFSGCGYAIPAGVPFTIVSSNVYEFSDGWSRDGALSDCAKYALLQGGQSFDFRHWKGYSRWECNVVHEQQTVEHNGYVSGFSVITEAYGFSLSNSATDETTASSSTTTTISTTSTTTVTNTSPATTTISSRATIVPDLDVNATCTNVEVDSTVTSSSGALFVNTFSGCGKDLNGLYSSVGDRYYKQYDVNTWTRGDALSDCADFAISQGSKTINFQHMRTGPFWFCWTYELPSYLEDDDRITEMYVYTIETTGTGSGATTSSTSATVMTSLTTTTATTTMTTTSGTCSVATVVPTSCVNGFYSTDGETFFETTCDMSAGGNYYGSTGVEKYSDFPLDFNGPSDGYQDVIAKLPGNPCSSQVATTTTGSQSLKTSIGPTTTPMTTDPATTSTTTTSTGGTSTTTTGRPSCTPQNLDNLLIANKGFETGDLAPWTIDGGVSATVQDSENMPAHGGCWSTLFEARPTDEMTLSQTIGLAKGQVVTFSFWVRPDIYSNSYCSVEVFLEDATAGYEPTIAVLYDSTVDVDADQWEWKQIAYTASSSRAQTTLNLKFNCDGSFFVDDFAVSLSDGIPAVISSTTATSTTTSSTTTTASTTTTTTSCPTATTVTVTFNEIANTVYGENVYITGSIS</sequence>
<proteinExistence type="predicted"/>
<reference evidence="3 4" key="1">
    <citation type="submission" date="2023-08" db="EMBL/GenBank/DDBJ databases">
        <title>Black Yeasts Isolated from many extreme environments.</title>
        <authorList>
            <person name="Coleine C."/>
            <person name="Stajich J.E."/>
            <person name="Selbmann L."/>
        </authorList>
    </citation>
    <scope>NUCLEOTIDE SEQUENCE [LARGE SCALE GENOMIC DNA]</scope>
    <source>
        <strain evidence="3 4">CCFEE 5885</strain>
    </source>
</reference>
<feature type="region of interest" description="Disordered" evidence="1">
    <location>
        <begin position="749"/>
        <end position="804"/>
    </location>
</feature>
<feature type="compositionally biased region" description="Low complexity" evidence="1">
    <location>
        <begin position="249"/>
        <end position="295"/>
    </location>
</feature>
<dbReference type="PANTHER" id="PTHR13843:SF12">
    <property type="entry name" value="ATPASE F1_V1_A1 COMPLEX ALPHA_BETA SUBUNIT NUCLEOTIDE-BINDING DOMAIN-CONTAINING PROTEIN"/>
    <property type="match status" value="1"/>
</dbReference>
<keyword evidence="4" id="KW-1185">Reference proteome</keyword>
<evidence type="ECO:0000313" key="4">
    <source>
        <dbReference type="Proteomes" id="UP001345013"/>
    </source>
</evidence>
<organism evidence="3 4">
    <name type="scientific">Lithohypha guttulata</name>
    <dbReference type="NCBI Taxonomy" id="1690604"/>
    <lineage>
        <taxon>Eukaryota</taxon>
        <taxon>Fungi</taxon>
        <taxon>Dikarya</taxon>
        <taxon>Ascomycota</taxon>
        <taxon>Pezizomycotina</taxon>
        <taxon>Eurotiomycetes</taxon>
        <taxon>Chaetothyriomycetidae</taxon>
        <taxon>Chaetothyriales</taxon>
        <taxon>Trichomeriaceae</taxon>
        <taxon>Lithohypha</taxon>
    </lineage>
</organism>
<dbReference type="EMBL" id="JAVRRG010000005">
    <property type="protein sequence ID" value="KAK5100900.1"/>
    <property type="molecule type" value="Genomic_DNA"/>
</dbReference>
<accession>A0ABR0KMU0</accession>
<feature type="region of interest" description="Disordered" evidence="1">
    <location>
        <begin position="1"/>
        <end position="99"/>
    </location>
</feature>
<dbReference type="InterPro" id="IPR057230">
    <property type="entry name" value="DUF7908"/>
</dbReference>
<dbReference type="Gene3D" id="2.60.120.260">
    <property type="entry name" value="Galactose-binding domain-like"/>
    <property type="match status" value="1"/>
</dbReference>
<dbReference type="InterPro" id="IPR008979">
    <property type="entry name" value="Galactose-bd-like_sf"/>
</dbReference>
<protein>
    <recommendedName>
        <fullName evidence="2">DUF7908 domain-containing protein</fullName>
    </recommendedName>
</protein>
<evidence type="ECO:0000256" key="1">
    <source>
        <dbReference type="SAM" id="MobiDB-lite"/>
    </source>
</evidence>
<evidence type="ECO:0000313" key="3">
    <source>
        <dbReference type="EMBL" id="KAK5100900.1"/>
    </source>
</evidence>
<feature type="compositionally biased region" description="Low complexity" evidence="1">
    <location>
        <begin position="1"/>
        <end position="24"/>
    </location>
</feature>
<feature type="compositionally biased region" description="Low complexity" evidence="1">
    <location>
        <begin position="766"/>
        <end position="804"/>
    </location>
</feature>
<feature type="compositionally biased region" description="Polar residues" evidence="1">
    <location>
        <begin position="749"/>
        <end position="765"/>
    </location>
</feature>
<feature type="compositionally biased region" description="Low complexity" evidence="1">
    <location>
        <begin position="31"/>
        <end position="68"/>
    </location>
</feature>
<evidence type="ECO:0000259" key="2">
    <source>
        <dbReference type="Pfam" id="PF25485"/>
    </source>
</evidence>
<dbReference type="PANTHER" id="PTHR13843">
    <property type="entry name" value="MICROTUBULE-ASSOCIATED PROTEIN"/>
    <property type="match status" value="1"/>
</dbReference>
<feature type="compositionally biased region" description="Low complexity" evidence="1">
    <location>
        <begin position="314"/>
        <end position="363"/>
    </location>
</feature>
<dbReference type="InterPro" id="IPR026074">
    <property type="entry name" value="MAP1"/>
</dbReference>
<dbReference type="SUPFAM" id="SSF49785">
    <property type="entry name" value="Galactose-binding domain-like"/>
    <property type="match status" value="1"/>
</dbReference>